<evidence type="ECO:0000256" key="5">
    <source>
        <dbReference type="ARBA" id="ARBA00022475"/>
    </source>
</evidence>
<evidence type="ECO:0000256" key="11">
    <source>
        <dbReference type="ARBA" id="ARBA00022840"/>
    </source>
</evidence>
<evidence type="ECO:0000256" key="13">
    <source>
        <dbReference type="ARBA" id="ARBA00022967"/>
    </source>
</evidence>
<dbReference type="AlphaFoldDB" id="A0A9D1J3Y0"/>
<dbReference type="Gene3D" id="3.40.50.1000">
    <property type="entry name" value="HAD superfamily/HAD-like"/>
    <property type="match status" value="1"/>
</dbReference>
<feature type="transmembrane region" description="Helical" evidence="18">
    <location>
        <begin position="812"/>
        <end position="836"/>
    </location>
</feature>
<dbReference type="InterPro" id="IPR006068">
    <property type="entry name" value="ATPase_P-typ_cation-transptr_C"/>
</dbReference>
<feature type="transmembrane region" description="Helical" evidence="18">
    <location>
        <begin position="251"/>
        <end position="270"/>
    </location>
</feature>
<keyword evidence="6" id="KW-0109">Calcium transport</keyword>
<evidence type="ECO:0000256" key="16">
    <source>
        <dbReference type="ARBA" id="ARBA00023136"/>
    </source>
</evidence>
<dbReference type="SFLD" id="SFLDS00003">
    <property type="entry name" value="Haloacid_Dehalogenase"/>
    <property type="match status" value="1"/>
</dbReference>
<dbReference type="FunFam" id="3.40.50.1000:FF:000028">
    <property type="entry name" value="Calcium-transporting P-type ATPase, putative"/>
    <property type="match status" value="1"/>
</dbReference>
<dbReference type="EMBL" id="DVHA01000030">
    <property type="protein sequence ID" value="HIR60141.1"/>
    <property type="molecule type" value="Genomic_DNA"/>
</dbReference>
<accession>A0A9D1J3Y0</accession>
<evidence type="ECO:0000256" key="1">
    <source>
        <dbReference type="ARBA" id="ARBA00004651"/>
    </source>
</evidence>
<dbReference type="SUPFAM" id="SSF81653">
    <property type="entry name" value="Calcium ATPase, transduction domain A"/>
    <property type="match status" value="1"/>
</dbReference>
<keyword evidence="12" id="KW-0460">Magnesium</keyword>
<evidence type="ECO:0000256" key="3">
    <source>
        <dbReference type="ARBA" id="ARBA00012790"/>
    </source>
</evidence>
<dbReference type="NCBIfam" id="TIGR01517">
    <property type="entry name" value="ATPase-IIB_Ca"/>
    <property type="match status" value="1"/>
</dbReference>
<comment type="caution">
    <text evidence="20">The sequence shown here is derived from an EMBL/GenBank/DDBJ whole genome shotgun (WGS) entry which is preliminary data.</text>
</comment>
<dbReference type="EC" id="7.2.2.10" evidence="3"/>
<dbReference type="GO" id="GO:0005886">
    <property type="term" value="C:plasma membrane"/>
    <property type="evidence" value="ECO:0007669"/>
    <property type="project" value="UniProtKB-SubCell"/>
</dbReference>
<dbReference type="GO" id="GO:0140352">
    <property type="term" value="P:export from cell"/>
    <property type="evidence" value="ECO:0007669"/>
    <property type="project" value="UniProtKB-ARBA"/>
</dbReference>
<keyword evidence="9" id="KW-0547">Nucleotide-binding</keyword>
<dbReference type="InterPro" id="IPR023214">
    <property type="entry name" value="HAD_sf"/>
</dbReference>
<feature type="transmembrane region" description="Helical" evidence="18">
    <location>
        <begin position="771"/>
        <end position="791"/>
    </location>
</feature>
<dbReference type="InterPro" id="IPR001757">
    <property type="entry name" value="P_typ_ATPase"/>
</dbReference>
<keyword evidence="14 18" id="KW-1133">Transmembrane helix</keyword>
<feature type="domain" description="Cation-transporting P-type ATPase N-terminal" evidence="19">
    <location>
        <begin position="2"/>
        <end position="76"/>
    </location>
</feature>
<dbReference type="InterPro" id="IPR023299">
    <property type="entry name" value="ATPase_P-typ_cyto_dom_N"/>
</dbReference>
<reference evidence="20" key="1">
    <citation type="submission" date="2020-10" db="EMBL/GenBank/DDBJ databases">
        <authorList>
            <person name="Gilroy R."/>
        </authorList>
    </citation>
    <scope>NUCLEOTIDE SEQUENCE</scope>
    <source>
        <strain evidence="20">CHK189-12415</strain>
    </source>
</reference>
<evidence type="ECO:0000256" key="18">
    <source>
        <dbReference type="SAM" id="Phobius"/>
    </source>
</evidence>
<name>A0A9D1J3Y0_9FIRM</name>
<feature type="transmembrane region" description="Helical" evidence="18">
    <location>
        <begin position="669"/>
        <end position="691"/>
    </location>
</feature>
<reference evidence="20" key="2">
    <citation type="journal article" date="2021" name="PeerJ">
        <title>Extensive microbial diversity within the chicken gut microbiome revealed by metagenomics and culture.</title>
        <authorList>
            <person name="Gilroy R."/>
            <person name="Ravi A."/>
            <person name="Getino M."/>
            <person name="Pursley I."/>
            <person name="Horton D.L."/>
            <person name="Alikhan N.F."/>
            <person name="Baker D."/>
            <person name="Gharbi K."/>
            <person name="Hall N."/>
            <person name="Watson M."/>
            <person name="Adriaenssens E.M."/>
            <person name="Foster-Nyarko E."/>
            <person name="Jarju S."/>
            <person name="Secka A."/>
            <person name="Antonio M."/>
            <person name="Oren A."/>
            <person name="Chaudhuri R.R."/>
            <person name="La Ragione R."/>
            <person name="Hildebrand F."/>
            <person name="Pallen M.J."/>
        </authorList>
    </citation>
    <scope>NUCLEOTIDE SEQUENCE</scope>
    <source>
        <strain evidence="20">CHK189-12415</strain>
    </source>
</reference>
<keyword evidence="10" id="KW-0106">Calcium</keyword>
<keyword evidence="8" id="KW-0479">Metal-binding</keyword>
<feature type="transmembrane region" description="Helical" evidence="18">
    <location>
        <begin position="737"/>
        <end position="759"/>
    </location>
</feature>
<dbReference type="PRINTS" id="PR00120">
    <property type="entry name" value="HATPASE"/>
</dbReference>
<comment type="catalytic activity">
    <reaction evidence="17">
        <text>Ca(2+)(in) + ATP + H2O = Ca(2+)(out) + ADP + phosphate + H(+)</text>
        <dbReference type="Rhea" id="RHEA:18105"/>
        <dbReference type="ChEBI" id="CHEBI:15377"/>
        <dbReference type="ChEBI" id="CHEBI:15378"/>
        <dbReference type="ChEBI" id="CHEBI:29108"/>
        <dbReference type="ChEBI" id="CHEBI:30616"/>
        <dbReference type="ChEBI" id="CHEBI:43474"/>
        <dbReference type="ChEBI" id="CHEBI:456216"/>
        <dbReference type="EC" id="7.2.2.10"/>
    </reaction>
</comment>
<dbReference type="GO" id="GO:0016887">
    <property type="term" value="F:ATP hydrolysis activity"/>
    <property type="evidence" value="ECO:0007669"/>
    <property type="project" value="InterPro"/>
</dbReference>
<dbReference type="Pfam" id="PF00689">
    <property type="entry name" value="Cation_ATPase_C"/>
    <property type="match status" value="1"/>
</dbReference>
<dbReference type="InterPro" id="IPR006408">
    <property type="entry name" value="P-type_ATPase_IIB"/>
</dbReference>
<evidence type="ECO:0000256" key="14">
    <source>
        <dbReference type="ARBA" id="ARBA00022989"/>
    </source>
</evidence>
<dbReference type="InterPro" id="IPR008250">
    <property type="entry name" value="ATPase_P-typ_transduc_dom_A_sf"/>
</dbReference>
<evidence type="ECO:0000313" key="20">
    <source>
        <dbReference type="EMBL" id="HIR60141.1"/>
    </source>
</evidence>
<evidence type="ECO:0000256" key="8">
    <source>
        <dbReference type="ARBA" id="ARBA00022723"/>
    </source>
</evidence>
<dbReference type="SUPFAM" id="SSF56784">
    <property type="entry name" value="HAD-like"/>
    <property type="match status" value="1"/>
</dbReference>
<evidence type="ECO:0000256" key="7">
    <source>
        <dbReference type="ARBA" id="ARBA00022692"/>
    </source>
</evidence>
<feature type="transmembrane region" description="Helical" evidence="18">
    <location>
        <begin position="59"/>
        <end position="78"/>
    </location>
</feature>
<dbReference type="InterPro" id="IPR036412">
    <property type="entry name" value="HAD-like_sf"/>
</dbReference>
<dbReference type="PANTHER" id="PTHR24093:SF506">
    <property type="entry name" value="CATION-TRANSPORTING ATPASE PMA1"/>
    <property type="match status" value="1"/>
</dbReference>
<dbReference type="FunFam" id="3.40.50.1000:FF:000001">
    <property type="entry name" value="Phospholipid-transporting ATPase IC"/>
    <property type="match status" value="1"/>
</dbReference>
<organism evidence="20 21">
    <name type="scientific">Candidatus Faecivivens stercoravium</name>
    <dbReference type="NCBI Taxonomy" id="2840803"/>
    <lineage>
        <taxon>Bacteria</taxon>
        <taxon>Bacillati</taxon>
        <taxon>Bacillota</taxon>
        <taxon>Clostridia</taxon>
        <taxon>Eubacteriales</taxon>
        <taxon>Oscillospiraceae</taxon>
        <taxon>Oscillospiraceae incertae sedis</taxon>
        <taxon>Candidatus Faecivivens</taxon>
    </lineage>
</organism>
<sequence length="870" mass="93629">MTEYTRPLEELVRQLHSDPHRGLDASQIDALRSQYGENRLQEKKKAGFFTRFLQQFKDVMILILLAAAAISFIVACVQQEPSEFFEPLLILVIVVLNAILGVLQESKAEKALEALKNISAPHARVVRGGTEQVIDASQLVPGDIVKLEAGDFIPADGRLIQAASLKCEESALTGESVPVEKDSSASIEENAPLGDRINMVYSGCSVSYGSATAIITATGMKTEMGKIAGLLNNETEESTPLQQKLAKLGKYLGVVALIACAIIFVIGLFNDIPPLDIFMTSVSLAVSAIPEGLPAIVTIVLSLGVQRMVKKNAIIRRLPAVETLGSASVICSDKTGTLTQNRMTVMQVWVDGEDAPEKMDALSEGGVKLLQYGTLCCNGTVNIEDGKETHIGDPTETSIVLAALKNGWSREKLEELYPRVGELPFDSDRKLMTTVMRDGGKYLVVVKGAYDVMVSRCTAGNIPKADGICNQMSEQALRVLAVGYKYIDTLPETLTSEELEQGLTLLGLVGMIDPPREEVRPAVQTCLKAGIRPVMITGDHVVTAAAIARDLGIMHEGDKAVTGAELDAMDEAALDAQVEDIAVYARVSPENKIRIVKAWQRKGQVVAMTGDGVNDAPALKAADIGCAMGITGTDVAKGAADMTLTDDNFATIVDAVREGRGIYANIRKVVGFLLGTNIGEILTVFIAMILWHESPLLSMQLLMINLVTDSLPAIALGMEAVEDGVMLQKPKPKNEGIFAHGLGIQVVAQGFMFGILTLIGYQLGFQYGGDHAGQTVAFMVLALSQVVQAYNMRSGHSLFQIGPFTNKRLNQAALVSVLLVALVMFTPLSILFEMVYLPWQLYLAGLGLALVPLVVMEIAKAIGLVRYHKH</sequence>
<keyword evidence="16 18" id="KW-0472">Membrane</keyword>
<dbReference type="GO" id="GO:0046872">
    <property type="term" value="F:metal ion binding"/>
    <property type="evidence" value="ECO:0007669"/>
    <property type="project" value="UniProtKB-KW"/>
</dbReference>
<keyword evidence="11" id="KW-0067">ATP-binding</keyword>
<keyword evidence="13" id="KW-1278">Translocase</keyword>
<evidence type="ECO:0000256" key="15">
    <source>
        <dbReference type="ARBA" id="ARBA00023065"/>
    </source>
</evidence>
<evidence type="ECO:0000256" key="6">
    <source>
        <dbReference type="ARBA" id="ARBA00022568"/>
    </source>
</evidence>
<dbReference type="InterPro" id="IPR004014">
    <property type="entry name" value="ATPase_P-typ_cation-transptr_N"/>
</dbReference>
<evidence type="ECO:0000256" key="4">
    <source>
        <dbReference type="ARBA" id="ARBA00022448"/>
    </source>
</evidence>
<evidence type="ECO:0000256" key="12">
    <source>
        <dbReference type="ARBA" id="ARBA00022842"/>
    </source>
</evidence>
<evidence type="ECO:0000256" key="10">
    <source>
        <dbReference type="ARBA" id="ARBA00022837"/>
    </source>
</evidence>
<dbReference type="PROSITE" id="PS00154">
    <property type="entry name" value="ATPASE_E1_E2"/>
    <property type="match status" value="1"/>
</dbReference>
<dbReference type="GO" id="GO:0005524">
    <property type="term" value="F:ATP binding"/>
    <property type="evidence" value="ECO:0007669"/>
    <property type="project" value="UniProtKB-KW"/>
</dbReference>
<dbReference type="InterPro" id="IPR018303">
    <property type="entry name" value="ATPase_P-typ_P_site"/>
</dbReference>
<comment type="subcellular location">
    <subcellularLocation>
        <location evidence="1">Cell membrane</location>
        <topology evidence="1">Multi-pass membrane protein</topology>
    </subcellularLocation>
</comment>
<keyword evidence="5" id="KW-1003">Cell membrane</keyword>
<proteinExistence type="inferred from homology"/>
<dbReference type="SFLD" id="SFLDF00027">
    <property type="entry name" value="p-type_atpase"/>
    <property type="match status" value="1"/>
</dbReference>
<dbReference type="SUPFAM" id="SSF81660">
    <property type="entry name" value="Metal cation-transporting ATPase, ATP-binding domain N"/>
    <property type="match status" value="1"/>
</dbReference>
<dbReference type="NCBIfam" id="TIGR01494">
    <property type="entry name" value="ATPase_P-type"/>
    <property type="match status" value="4"/>
</dbReference>
<gene>
    <name evidence="20" type="ORF">IAB37_00980</name>
</gene>
<feature type="transmembrane region" description="Helical" evidence="18">
    <location>
        <begin position="282"/>
        <end position="305"/>
    </location>
</feature>
<dbReference type="Gene3D" id="3.40.1110.10">
    <property type="entry name" value="Calcium-transporting ATPase, cytoplasmic domain N"/>
    <property type="match status" value="1"/>
</dbReference>
<protein>
    <recommendedName>
        <fullName evidence="3">P-type Ca(2+) transporter</fullName>
        <ecNumber evidence="3">7.2.2.10</ecNumber>
    </recommendedName>
</protein>
<evidence type="ECO:0000256" key="2">
    <source>
        <dbReference type="ARBA" id="ARBA00005675"/>
    </source>
</evidence>
<dbReference type="SUPFAM" id="SSF81665">
    <property type="entry name" value="Calcium ATPase, transmembrane domain M"/>
    <property type="match status" value="1"/>
</dbReference>
<dbReference type="InterPro" id="IPR023298">
    <property type="entry name" value="ATPase_P-typ_TM_dom_sf"/>
</dbReference>
<dbReference type="Pfam" id="PF00122">
    <property type="entry name" value="E1-E2_ATPase"/>
    <property type="match status" value="1"/>
</dbReference>
<dbReference type="InterPro" id="IPR044492">
    <property type="entry name" value="P_typ_ATPase_HD_dom"/>
</dbReference>
<feature type="transmembrane region" description="Helical" evidence="18">
    <location>
        <begin position="697"/>
        <end position="716"/>
    </location>
</feature>
<dbReference type="FunFam" id="2.70.150.10:FF:000016">
    <property type="entry name" value="Calcium-transporting P-type ATPase putative"/>
    <property type="match status" value="1"/>
</dbReference>
<dbReference type="SFLD" id="SFLDG00002">
    <property type="entry name" value="C1.7:_P-type_atpase_like"/>
    <property type="match status" value="1"/>
</dbReference>
<dbReference type="CDD" id="cd02089">
    <property type="entry name" value="P-type_ATPase_Ca_prok"/>
    <property type="match status" value="1"/>
</dbReference>
<comment type="similarity">
    <text evidence="2">Belongs to the cation transport ATPase (P-type) (TC 3.A.3) family. Type IIA subfamily.</text>
</comment>
<dbReference type="Proteomes" id="UP000824241">
    <property type="component" value="Unassembled WGS sequence"/>
</dbReference>
<keyword evidence="7 18" id="KW-0812">Transmembrane</keyword>
<evidence type="ECO:0000256" key="9">
    <source>
        <dbReference type="ARBA" id="ARBA00022741"/>
    </source>
</evidence>
<dbReference type="SMART" id="SM00831">
    <property type="entry name" value="Cation_ATPase_N"/>
    <property type="match status" value="1"/>
</dbReference>
<dbReference type="PANTHER" id="PTHR24093">
    <property type="entry name" value="CATION TRANSPORTING ATPASE"/>
    <property type="match status" value="1"/>
</dbReference>
<dbReference type="Gene3D" id="2.70.150.10">
    <property type="entry name" value="Calcium-transporting ATPase, cytoplasmic transduction domain A"/>
    <property type="match status" value="1"/>
</dbReference>
<dbReference type="GO" id="GO:0005388">
    <property type="term" value="F:P-type calcium transporter activity"/>
    <property type="evidence" value="ECO:0007669"/>
    <property type="project" value="UniProtKB-EC"/>
</dbReference>
<dbReference type="InterPro" id="IPR059000">
    <property type="entry name" value="ATPase_P-type_domA"/>
</dbReference>
<evidence type="ECO:0000259" key="19">
    <source>
        <dbReference type="SMART" id="SM00831"/>
    </source>
</evidence>
<feature type="transmembrane region" description="Helical" evidence="18">
    <location>
        <begin position="842"/>
        <end position="865"/>
    </location>
</feature>
<feature type="transmembrane region" description="Helical" evidence="18">
    <location>
        <begin position="84"/>
        <end position="103"/>
    </location>
</feature>
<keyword evidence="15" id="KW-0406">Ion transport</keyword>
<evidence type="ECO:0000256" key="17">
    <source>
        <dbReference type="ARBA" id="ARBA00048694"/>
    </source>
</evidence>
<dbReference type="Pfam" id="PF13246">
    <property type="entry name" value="Cation_ATPase"/>
    <property type="match status" value="1"/>
</dbReference>
<dbReference type="Pfam" id="PF00690">
    <property type="entry name" value="Cation_ATPase_N"/>
    <property type="match status" value="1"/>
</dbReference>
<keyword evidence="4" id="KW-0813">Transport</keyword>
<dbReference type="Gene3D" id="1.20.1110.10">
    <property type="entry name" value="Calcium-transporting ATPase, transmembrane domain"/>
    <property type="match status" value="1"/>
</dbReference>
<dbReference type="PRINTS" id="PR00119">
    <property type="entry name" value="CATATPASE"/>
</dbReference>
<evidence type="ECO:0000313" key="21">
    <source>
        <dbReference type="Proteomes" id="UP000824241"/>
    </source>
</evidence>